<dbReference type="Pfam" id="PF00441">
    <property type="entry name" value="Acyl-CoA_dh_1"/>
    <property type="match status" value="1"/>
</dbReference>
<dbReference type="Gene3D" id="1.20.140.10">
    <property type="entry name" value="Butyryl-CoA Dehydrogenase, subunit A, domain 3"/>
    <property type="match status" value="1"/>
</dbReference>
<comment type="similarity">
    <text evidence="2">Belongs to the acyl-CoA dehydrogenase family.</text>
</comment>
<accession>A0ABN2ZUG9</accession>
<evidence type="ECO:0000256" key="4">
    <source>
        <dbReference type="ARBA" id="ARBA00022827"/>
    </source>
</evidence>
<keyword evidence="3" id="KW-0285">Flavoprotein</keyword>
<dbReference type="Gene3D" id="1.10.540.10">
    <property type="entry name" value="Acyl-CoA dehydrogenase/oxidase, N-terminal domain"/>
    <property type="match status" value="1"/>
</dbReference>
<comment type="caution">
    <text evidence="6">The sequence shown here is derived from an EMBL/GenBank/DDBJ whole genome shotgun (WGS) entry which is preliminary data.</text>
</comment>
<name>A0ABN2ZUG9_9ACTN</name>
<evidence type="ECO:0000256" key="3">
    <source>
        <dbReference type="ARBA" id="ARBA00022630"/>
    </source>
</evidence>
<dbReference type="PANTHER" id="PTHR43884:SF19">
    <property type="entry name" value="ACYL-COA DEHYDROGENASE FADE4-RELATED"/>
    <property type="match status" value="1"/>
</dbReference>
<dbReference type="InterPro" id="IPR009100">
    <property type="entry name" value="AcylCoA_DH/oxidase_NM_dom_sf"/>
</dbReference>
<dbReference type="Proteomes" id="UP001501020">
    <property type="component" value="Unassembled WGS sequence"/>
</dbReference>
<protein>
    <submittedName>
        <fullName evidence="6">Acyl-CoA dehydrogenase</fullName>
    </submittedName>
</protein>
<organism evidence="6 7">
    <name type="scientific">Actinomadura napierensis</name>
    <dbReference type="NCBI Taxonomy" id="267854"/>
    <lineage>
        <taxon>Bacteria</taxon>
        <taxon>Bacillati</taxon>
        <taxon>Actinomycetota</taxon>
        <taxon>Actinomycetes</taxon>
        <taxon>Streptosporangiales</taxon>
        <taxon>Thermomonosporaceae</taxon>
        <taxon>Actinomadura</taxon>
    </lineage>
</organism>
<dbReference type="PANTHER" id="PTHR43884">
    <property type="entry name" value="ACYL-COA DEHYDROGENASE"/>
    <property type="match status" value="1"/>
</dbReference>
<evidence type="ECO:0000313" key="7">
    <source>
        <dbReference type="Proteomes" id="UP001501020"/>
    </source>
</evidence>
<evidence type="ECO:0000256" key="1">
    <source>
        <dbReference type="ARBA" id="ARBA00001974"/>
    </source>
</evidence>
<dbReference type="SUPFAM" id="SSF47203">
    <property type="entry name" value="Acyl-CoA dehydrogenase C-terminal domain-like"/>
    <property type="match status" value="1"/>
</dbReference>
<evidence type="ECO:0000259" key="5">
    <source>
        <dbReference type="Pfam" id="PF00441"/>
    </source>
</evidence>
<dbReference type="CDD" id="cd00567">
    <property type="entry name" value="ACAD"/>
    <property type="match status" value="1"/>
</dbReference>
<evidence type="ECO:0000313" key="6">
    <source>
        <dbReference type="EMBL" id="GAA2147793.1"/>
    </source>
</evidence>
<dbReference type="InterPro" id="IPR046373">
    <property type="entry name" value="Acyl-CoA_Oxase/DH_mid-dom_sf"/>
</dbReference>
<dbReference type="InterPro" id="IPR037069">
    <property type="entry name" value="AcylCoA_DH/ox_N_sf"/>
</dbReference>
<keyword evidence="4" id="KW-0274">FAD</keyword>
<dbReference type="InterPro" id="IPR036250">
    <property type="entry name" value="AcylCo_DH-like_C"/>
</dbReference>
<dbReference type="InterPro" id="IPR009075">
    <property type="entry name" value="AcylCo_DH/oxidase_C"/>
</dbReference>
<dbReference type="RefSeq" id="WP_344271698.1">
    <property type="nucleotide sequence ID" value="NZ_BAAAMR010000047.1"/>
</dbReference>
<comment type="cofactor">
    <cofactor evidence="1">
        <name>FAD</name>
        <dbReference type="ChEBI" id="CHEBI:57692"/>
    </cofactor>
</comment>
<dbReference type="EMBL" id="BAAAMR010000047">
    <property type="protein sequence ID" value="GAA2147793.1"/>
    <property type="molecule type" value="Genomic_DNA"/>
</dbReference>
<dbReference type="Gene3D" id="2.40.110.10">
    <property type="entry name" value="Butyryl-CoA Dehydrogenase, subunit A, domain 2"/>
    <property type="match status" value="1"/>
</dbReference>
<proteinExistence type="inferred from homology"/>
<reference evidence="6 7" key="1">
    <citation type="journal article" date="2019" name="Int. J. Syst. Evol. Microbiol.">
        <title>The Global Catalogue of Microorganisms (GCM) 10K type strain sequencing project: providing services to taxonomists for standard genome sequencing and annotation.</title>
        <authorList>
            <consortium name="The Broad Institute Genomics Platform"/>
            <consortium name="The Broad Institute Genome Sequencing Center for Infectious Disease"/>
            <person name="Wu L."/>
            <person name="Ma J."/>
        </authorList>
    </citation>
    <scope>NUCLEOTIDE SEQUENCE [LARGE SCALE GENOMIC DNA]</scope>
    <source>
        <strain evidence="6 7">JCM 13850</strain>
    </source>
</reference>
<feature type="domain" description="Acyl-CoA dehydrogenase/oxidase C-terminal" evidence="5">
    <location>
        <begin position="237"/>
        <end position="367"/>
    </location>
</feature>
<keyword evidence="7" id="KW-1185">Reference proteome</keyword>
<sequence length="569" mass="60824">MTTSTAGPGTDADLLDKLLGDPWEAGNPTGFGALLEADEREEMHAESEGVLDDYGLNAEFVPAELGGRFRQLDRLVEVMRTVWRRDPCLGLGYGASSFIASVNVWSAGDARQRREAAGLLLANRKIASVYHELAHGNDFSRAEFAAVRAGSGWRLDGRKEVVTNLRRADAMVIFARTRPDPGSRSHSQFLVPASAVPDGALRHLPRFPSSGMRGVQLGGAEFRGCPVPGDALLGEPGRGIETALSSFQLTRSALPAMCVGIVDTGLRAALACALDRRLYGGAVADLPYVRAVIGRAQADLLAADAFGTVVTRSLHVLPGETGVSAPAVKYLVSRLLMDAMDGLGTVLGAQSYLREGPYGVFQKLARDLAPAGFAHVSRAACQVTILPQLPRLARRAWFEGGAAPAALFRLGGDLEPLDFGALLPGAPRADGLSGTLVEIAESGADGLPGRFAARFRDELDRLRRDCAELRPRDLTIDARPEAYALAGRYAVVLAAAACLGVGRYGGDGLGDIDERWLPAALDRLDRRLGGPGVLTEPERRDLEEAMFRLARRRHDERRLLDLTGRGIPG</sequence>
<evidence type="ECO:0000256" key="2">
    <source>
        <dbReference type="ARBA" id="ARBA00009347"/>
    </source>
</evidence>
<gene>
    <name evidence="6" type="ORF">GCM10009727_50230</name>
</gene>
<dbReference type="SUPFAM" id="SSF56645">
    <property type="entry name" value="Acyl-CoA dehydrogenase NM domain-like"/>
    <property type="match status" value="1"/>
</dbReference>